<organism evidence="13 14">
    <name type="scientific">Cupriavidus lacunae</name>
    <dbReference type="NCBI Taxonomy" id="2666307"/>
    <lineage>
        <taxon>Bacteria</taxon>
        <taxon>Pseudomonadati</taxon>
        <taxon>Pseudomonadota</taxon>
        <taxon>Betaproteobacteria</taxon>
        <taxon>Burkholderiales</taxon>
        <taxon>Burkholderiaceae</taxon>
        <taxon>Cupriavidus</taxon>
    </lineage>
</organism>
<keyword evidence="10" id="KW-0449">Lipoprotein</keyword>
<feature type="transmembrane region" description="Helical" evidence="11">
    <location>
        <begin position="29"/>
        <end position="51"/>
    </location>
</feature>
<sequence>MRRLAAVLLPWTLLSGCATAPSIGVLGAYFPDWLFCIVGAIVGTALVHTALRAAGRLPQPGELTLPLAYSALTAILALSGWLVFFQN</sequence>
<evidence type="ECO:0000313" key="13">
    <source>
        <dbReference type="EMBL" id="RDK11440.1"/>
    </source>
</evidence>
<evidence type="ECO:0000256" key="4">
    <source>
        <dbReference type="ARBA" id="ARBA00022475"/>
    </source>
</evidence>
<feature type="transmembrane region" description="Helical" evidence="11">
    <location>
        <begin position="63"/>
        <end position="84"/>
    </location>
</feature>
<evidence type="ECO:0000256" key="8">
    <source>
        <dbReference type="ARBA" id="ARBA00023136"/>
    </source>
</evidence>
<dbReference type="AlphaFoldDB" id="A0A370P0P6"/>
<keyword evidence="5 11" id="KW-0812">Transmembrane</keyword>
<protein>
    <recommendedName>
        <fullName evidence="3">Uncharacterized protein YtcA</fullName>
    </recommendedName>
</protein>
<evidence type="ECO:0000313" key="14">
    <source>
        <dbReference type="Proteomes" id="UP000255165"/>
    </source>
</evidence>
<accession>A0A370P0P6</accession>
<feature type="signal peptide" evidence="12">
    <location>
        <begin position="1"/>
        <end position="20"/>
    </location>
</feature>
<dbReference type="PROSITE" id="PS51257">
    <property type="entry name" value="PROKAR_LIPOPROTEIN"/>
    <property type="match status" value="1"/>
</dbReference>
<evidence type="ECO:0000256" key="3">
    <source>
        <dbReference type="ARBA" id="ARBA00021237"/>
    </source>
</evidence>
<proteinExistence type="inferred from homology"/>
<evidence type="ECO:0000256" key="11">
    <source>
        <dbReference type="SAM" id="Phobius"/>
    </source>
</evidence>
<feature type="chain" id="PRO_5016753240" description="Uncharacterized protein YtcA" evidence="12">
    <location>
        <begin position="21"/>
        <end position="87"/>
    </location>
</feature>
<keyword evidence="7 11" id="KW-1133">Transmembrane helix</keyword>
<dbReference type="Pfam" id="PF17090">
    <property type="entry name" value="Ytca"/>
    <property type="match status" value="1"/>
</dbReference>
<keyword evidence="6 12" id="KW-0732">Signal</keyword>
<evidence type="ECO:0000256" key="6">
    <source>
        <dbReference type="ARBA" id="ARBA00022729"/>
    </source>
</evidence>
<evidence type="ECO:0000256" key="12">
    <source>
        <dbReference type="SAM" id="SignalP"/>
    </source>
</evidence>
<evidence type="ECO:0000256" key="9">
    <source>
        <dbReference type="ARBA" id="ARBA00023139"/>
    </source>
</evidence>
<dbReference type="GO" id="GO:0016020">
    <property type="term" value="C:membrane"/>
    <property type="evidence" value="ECO:0007669"/>
    <property type="project" value="UniProtKB-SubCell"/>
</dbReference>
<comment type="subcellular location">
    <subcellularLocation>
        <location evidence="1">Membrane</location>
        <topology evidence="1">Multi-pass membrane protein</topology>
    </subcellularLocation>
</comment>
<reference evidence="13 14" key="1">
    <citation type="submission" date="2018-06" db="EMBL/GenBank/DDBJ databases">
        <authorList>
            <person name="Feng T."/>
            <person name="Jeon C.O."/>
        </authorList>
    </citation>
    <scope>NUCLEOTIDE SEQUENCE [LARGE SCALE GENOMIC DNA]</scope>
    <source>
        <strain evidence="13 14">S23</strain>
    </source>
</reference>
<keyword evidence="4" id="KW-1003">Cell membrane</keyword>
<evidence type="ECO:0000256" key="7">
    <source>
        <dbReference type="ARBA" id="ARBA00022989"/>
    </source>
</evidence>
<keyword evidence="8 11" id="KW-0472">Membrane</keyword>
<evidence type="ECO:0000256" key="5">
    <source>
        <dbReference type="ARBA" id="ARBA00022692"/>
    </source>
</evidence>
<keyword evidence="14" id="KW-1185">Reference proteome</keyword>
<dbReference type="InterPro" id="IPR031381">
    <property type="entry name" value="YtcA"/>
</dbReference>
<gene>
    <name evidence="13" type="ORF">DN412_03485</name>
</gene>
<keyword evidence="9" id="KW-0564">Palmitate</keyword>
<dbReference type="Proteomes" id="UP000255165">
    <property type="component" value="Unassembled WGS sequence"/>
</dbReference>
<comment type="similarity">
    <text evidence="2">Belongs to the YtcA family.</text>
</comment>
<comment type="caution">
    <text evidence="13">The sequence shown here is derived from an EMBL/GenBank/DDBJ whole genome shotgun (WGS) entry which is preliminary data.</text>
</comment>
<evidence type="ECO:0000256" key="2">
    <source>
        <dbReference type="ARBA" id="ARBA00008208"/>
    </source>
</evidence>
<evidence type="ECO:0000256" key="10">
    <source>
        <dbReference type="ARBA" id="ARBA00023288"/>
    </source>
</evidence>
<name>A0A370P0P6_9BURK</name>
<evidence type="ECO:0000256" key="1">
    <source>
        <dbReference type="ARBA" id="ARBA00004141"/>
    </source>
</evidence>
<dbReference type="EMBL" id="QKWJ01000003">
    <property type="protein sequence ID" value="RDK11440.1"/>
    <property type="molecule type" value="Genomic_DNA"/>
</dbReference>